<proteinExistence type="predicted"/>
<dbReference type="InterPro" id="IPR009339">
    <property type="entry name" value="DUF998"/>
</dbReference>
<feature type="transmembrane region" description="Helical" evidence="1">
    <location>
        <begin position="195"/>
        <end position="217"/>
    </location>
</feature>
<accession>A0ABY9I7F8</accession>
<sequence length="227" mass="22944">MTQTLNTRRSEVSSQAVSPSASRRLSAGAVLAGPLFLGAGIVQGFAREGFDFTRNAISQLALGDLGWIQTVSFLLTGALLLLGAAGLRRVLRPEPGGTWGPALIAVFGASFLAAAAFRADPGGGFPVGSPDVGTMSAHGAGHMTAGGIGYLALSVALLVLARPLAARGHRGWALASRIAPVVVLTGFMASAASVLVFTLGAGSGLCWLAAVVVRLLTDASPDSRPAR</sequence>
<name>A0ABY9I7F8_9ACTN</name>
<dbReference type="RefSeq" id="WP_306089269.1">
    <property type="nucleotide sequence ID" value="NZ_CP120992.1"/>
</dbReference>
<keyword evidence="1" id="KW-0812">Transmembrane</keyword>
<evidence type="ECO:0000313" key="3">
    <source>
        <dbReference type="Proteomes" id="UP001229952"/>
    </source>
</evidence>
<keyword evidence="1" id="KW-0472">Membrane</keyword>
<keyword evidence="1" id="KW-1133">Transmembrane helix</keyword>
<feature type="transmembrane region" description="Helical" evidence="1">
    <location>
        <begin position="25"/>
        <end position="46"/>
    </location>
</feature>
<evidence type="ECO:0000313" key="2">
    <source>
        <dbReference type="EMBL" id="WLQ42147.1"/>
    </source>
</evidence>
<dbReference type="Pfam" id="PF06197">
    <property type="entry name" value="DUF998"/>
    <property type="match status" value="1"/>
</dbReference>
<feature type="transmembrane region" description="Helical" evidence="1">
    <location>
        <begin position="99"/>
        <end position="119"/>
    </location>
</feature>
<evidence type="ECO:0000256" key="1">
    <source>
        <dbReference type="SAM" id="Phobius"/>
    </source>
</evidence>
<organism evidence="2 3">
    <name type="scientific">Streptomyces laculatispora</name>
    <dbReference type="NCBI Taxonomy" id="887464"/>
    <lineage>
        <taxon>Bacteria</taxon>
        <taxon>Bacillati</taxon>
        <taxon>Actinomycetota</taxon>
        <taxon>Actinomycetes</taxon>
        <taxon>Kitasatosporales</taxon>
        <taxon>Streptomycetaceae</taxon>
        <taxon>Streptomyces</taxon>
    </lineage>
</organism>
<gene>
    <name evidence="2" type="ORF">P8A22_20590</name>
</gene>
<keyword evidence="3" id="KW-1185">Reference proteome</keyword>
<dbReference type="EMBL" id="CP120992">
    <property type="protein sequence ID" value="WLQ42147.1"/>
    <property type="molecule type" value="Genomic_DNA"/>
</dbReference>
<dbReference type="Proteomes" id="UP001229952">
    <property type="component" value="Chromosome"/>
</dbReference>
<protein>
    <submittedName>
        <fullName evidence="2">DUF998 domain-containing protein</fullName>
    </submittedName>
</protein>
<feature type="transmembrane region" description="Helical" evidence="1">
    <location>
        <begin position="172"/>
        <end position="189"/>
    </location>
</feature>
<feature type="transmembrane region" description="Helical" evidence="1">
    <location>
        <begin position="66"/>
        <end position="87"/>
    </location>
</feature>
<reference evidence="2 3" key="1">
    <citation type="submission" date="2023-03" db="EMBL/GenBank/DDBJ databases">
        <title>Isolation and description of six Streptomyces strains from soil environments, able to metabolize different microbial glucans.</title>
        <authorList>
            <person name="Widen T."/>
            <person name="Larsbrink J."/>
        </authorList>
    </citation>
    <scope>NUCLEOTIDE SEQUENCE [LARGE SCALE GENOMIC DNA]</scope>
    <source>
        <strain evidence="2 3">Mut2</strain>
    </source>
</reference>
<feature type="transmembrane region" description="Helical" evidence="1">
    <location>
        <begin position="139"/>
        <end position="160"/>
    </location>
</feature>